<proteinExistence type="predicted"/>
<evidence type="ECO:0000256" key="2">
    <source>
        <dbReference type="SAM" id="Phobius"/>
    </source>
</evidence>
<dbReference type="WBParaSite" id="GPLIN_000500600">
    <property type="protein sequence ID" value="GPLIN_000500600"/>
    <property type="gene ID" value="GPLIN_000500600"/>
</dbReference>
<keyword evidence="2" id="KW-1133">Transmembrane helix</keyword>
<feature type="coiled-coil region" evidence="1">
    <location>
        <begin position="100"/>
        <end position="177"/>
    </location>
</feature>
<accession>A0A183BWL7</accession>
<sequence length="192" mass="22114">MPTSTNSINGGHITADPEHWCPTFINIGSSEEVRLFSEQHRNRLEMNGKIGKIENFVAILNPNKWLRCDSFRIVGSILIFIFIIYAIHGLNEQKENGLKMNEQQKEMREMNESLKSGQAMVVAKLEEYLHKQHQNTDALTEAQKKNEQLNDLLGQFVEEQKETNKMLQHQIDELGNSSKKEPEKVGYYGQIL</sequence>
<feature type="transmembrane region" description="Helical" evidence="2">
    <location>
        <begin position="70"/>
        <end position="90"/>
    </location>
</feature>
<evidence type="ECO:0000313" key="3">
    <source>
        <dbReference type="Proteomes" id="UP000050741"/>
    </source>
</evidence>
<name>A0A183BWL7_GLOPA</name>
<organism evidence="3 4">
    <name type="scientific">Globodera pallida</name>
    <name type="common">Potato cyst nematode worm</name>
    <name type="synonym">Heterodera pallida</name>
    <dbReference type="NCBI Taxonomy" id="36090"/>
    <lineage>
        <taxon>Eukaryota</taxon>
        <taxon>Metazoa</taxon>
        <taxon>Ecdysozoa</taxon>
        <taxon>Nematoda</taxon>
        <taxon>Chromadorea</taxon>
        <taxon>Rhabditida</taxon>
        <taxon>Tylenchina</taxon>
        <taxon>Tylenchomorpha</taxon>
        <taxon>Tylenchoidea</taxon>
        <taxon>Heteroderidae</taxon>
        <taxon>Heteroderinae</taxon>
        <taxon>Globodera</taxon>
    </lineage>
</organism>
<protein>
    <submittedName>
        <fullName evidence="4">B-cell receptor-associated protein</fullName>
    </submittedName>
</protein>
<reference evidence="4" key="3">
    <citation type="submission" date="2016-06" db="UniProtKB">
        <authorList>
            <consortium name="WormBaseParasite"/>
        </authorList>
    </citation>
    <scope>IDENTIFICATION</scope>
</reference>
<keyword evidence="3" id="KW-1185">Reference proteome</keyword>
<dbReference type="Proteomes" id="UP000050741">
    <property type="component" value="Unassembled WGS sequence"/>
</dbReference>
<evidence type="ECO:0000256" key="1">
    <source>
        <dbReference type="SAM" id="Coils"/>
    </source>
</evidence>
<reference evidence="3" key="2">
    <citation type="submission" date="2014-05" db="EMBL/GenBank/DDBJ databases">
        <title>The genome and life-stage specific transcriptomes of Globodera pallida elucidate key aspects of plant parasitism by a cyst nematode.</title>
        <authorList>
            <person name="Cotton J.A."/>
            <person name="Lilley C.J."/>
            <person name="Jones L.M."/>
            <person name="Kikuchi T."/>
            <person name="Reid A.J."/>
            <person name="Thorpe P."/>
            <person name="Tsai I.J."/>
            <person name="Beasley H."/>
            <person name="Blok V."/>
            <person name="Cock P.J.A."/>
            <person name="Van den Akker S.E."/>
            <person name="Holroyd N."/>
            <person name="Hunt M."/>
            <person name="Mantelin S."/>
            <person name="Naghra H."/>
            <person name="Pain A."/>
            <person name="Palomares-Rius J.E."/>
            <person name="Zarowiecki M."/>
            <person name="Berriman M."/>
            <person name="Jones J.T."/>
            <person name="Urwin P.E."/>
        </authorList>
    </citation>
    <scope>NUCLEOTIDE SEQUENCE [LARGE SCALE GENOMIC DNA]</scope>
    <source>
        <strain evidence="3">Lindley</strain>
    </source>
</reference>
<keyword evidence="1" id="KW-0175">Coiled coil</keyword>
<keyword evidence="2" id="KW-0472">Membrane</keyword>
<keyword evidence="2" id="KW-0812">Transmembrane</keyword>
<evidence type="ECO:0000313" key="4">
    <source>
        <dbReference type="WBParaSite" id="GPLIN_000500600"/>
    </source>
</evidence>
<dbReference type="AlphaFoldDB" id="A0A183BWL7"/>
<reference evidence="3" key="1">
    <citation type="submission" date="2013-12" db="EMBL/GenBank/DDBJ databases">
        <authorList>
            <person name="Aslett M."/>
        </authorList>
    </citation>
    <scope>NUCLEOTIDE SEQUENCE [LARGE SCALE GENOMIC DNA]</scope>
    <source>
        <strain evidence="3">Lindley</strain>
    </source>
</reference>